<evidence type="ECO:0000313" key="3">
    <source>
        <dbReference type="EMBL" id="KAK9766004.1"/>
    </source>
</evidence>
<evidence type="ECO:0000256" key="1">
    <source>
        <dbReference type="SAM" id="MobiDB-lite"/>
    </source>
</evidence>
<protein>
    <submittedName>
        <fullName evidence="3">Uncharacterized protein</fullName>
    </submittedName>
</protein>
<dbReference type="EMBL" id="JASJQH010000201">
    <property type="protein sequence ID" value="KAK9766004.1"/>
    <property type="molecule type" value="Genomic_DNA"/>
</dbReference>
<feature type="transmembrane region" description="Helical" evidence="2">
    <location>
        <begin position="147"/>
        <end position="168"/>
    </location>
</feature>
<organism evidence="3 4">
    <name type="scientific">Basidiobolus ranarum</name>
    <dbReference type="NCBI Taxonomy" id="34480"/>
    <lineage>
        <taxon>Eukaryota</taxon>
        <taxon>Fungi</taxon>
        <taxon>Fungi incertae sedis</taxon>
        <taxon>Zoopagomycota</taxon>
        <taxon>Entomophthoromycotina</taxon>
        <taxon>Basidiobolomycetes</taxon>
        <taxon>Basidiobolales</taxon>
        <taxon>Basidiobolaceae</taxon>
        <taxon>Basidiobolus</taxon>
    </lineage>
</organism>
<feature type="region of interest" description="Disordered" evidence="1">
    <location>
        <begin position="1"/>
        <end position="21"/>
    </location>
</feature>
<keyword evidence="2" id="KW-0812">Transmembrane</keyword>
<feature type="compositionally biased region" description="Polar residues" evidence="1">
    <location>
        <begin position="1"/>
        <end position="20"/>
    </location>
</feature>
<proteinExistence type="predicted"/>
<accession>A0ABR2WWU8</accession>
<keyword evidence="2" id="KW-1133">Transmembrane helix</keyword>
<keyword evidence="2" id="KW-0472">Membrane</keyword>
<keyword evidence="4" id="KW-1185">Reference proteome</keyword>
<feature type="transmembrane region" description="Helical" evidence="2">
    <location>
        <begin position="116"/>
        <end position="141"/>
    </location>
</feature>
<sequence length="180" mass="20396">MEQSRYSQQQFYAPSGSSLPPQEYYISPDNPEATAPIKKNSQLFKKVGYTVLLIQLVSSGVILGLKVRDLLLLEQPVSTSAFLMTQSIWLPLCVAGLRMILALVGILGLYKSSYRLMAVVLVFMALVILGTLSLLILSAVANRFSSLWMPATTLLLDMYFCVMFYRYFRLFRKEKYVLLE</sequence>
<name>A0ABR2WWU8_9FUNG</name>
<dbReference type="Proteomes" id="UP001479436">
    <property type="component" value="Unassembled WGS sequence"/>
</dbReference>
<evidence type="ECO:0000313" key="4">
    <source>
        <dbReference type="Proteomes" id="UP001479436"/>
    </source>
</evidence>
<gene>
    <name evidence="3" type="ORF">K7432_005235</name>
</gene>
<reference evidence="3 4" key="1">
    <citation type="submission" date="2023-04" db="EMBL/GenBank/DDBJ databases">
        <title>Genome of Basidiobolus ranarum AG-B5.</title>
        <authorList>
            <person name="Stajich J.E."/>
            <person name="Carter-House D."/>
            <person name="Gryganskyi A."/>
        </authorList>
    </citation>
    <scope>NUCLEOTIDE SEQUENCE [LARGE SCALE GENOMIC DNA]</scope>
    <source>
        <strain evidence="3 4">AG-B5</strain>
    </source>
</reference>
<feature type="transmembrane region" description="Helical" evidence="2">
    <location>
        <begin position="47"/>
        <end position="68"/>
    </location>
</feature>
<feature type="transmembrane region" description="Helical" evidence="2">
    <location>
        <begin position="88"/>
        <end position="109"/>
    </location>
</feature>
<comment type="caution">
    <text evidence="3">The sequence shown here is derived from an EMBL/GenBank/DDBJ whole genome shotgun (WGS) entry which is preliminary data.</text>
</comment>
<evidence type="ECO:0000256" key="2">
    <source>
        <dbReference type="SAM" id="Phobius"/>
    </source>
</evidence>